<dbReference type="InterPro" id="IPR013762">
    <property type="entry name" value="Integrase-like_cat_sf"/>
</dbReference>
<dbReference type="AlphaFoldDB" id="A0A0F8XJJ5"/>
<sequence length="46" mass="5130">MSLVCHTFATHRVRKGTNLRVVQDALGHTSLQTTSVYVSLARDLMD</sequence>
<evidence type="ECO:0000259" key="2">
    <source>
        <dbReference type="Pfam" id="PF00589"/>
    </source>
</evidence>
<dbReference type="InterPro" id="IPR002104">
    <property type="entry name" value="Integrase_catalytic"/>
</dbReference>
<dbReference type="Pfam" id="PF00589">
    <property type="entry name" value="Phage_integrase"/>
    <property type="match status" value="1"/>
</dbReference>
<proteinExistence type="predicted"/>
<keyword evidence="1" id="KW-0233">DNA recombination</keyword>
<reference evidence="3" key="1">
    <citation type="journal article" date="2015" name="Nature">
        <title>Complex archaea that bridge the gap between prokaryotes and eukaryotes.</title>
        <authorList>
            <person name="Spang A."/>
            <person name="Saw J.H."/>
            <person name="Jorgensen S.L."/>
            <person name="Zaremba-Niedzwiedzka K."/>
            <person name="Martijn J."/>
            <person name="Lind A.E."/>
            <person name="van Eijk R."/>
            <person name="Schleper C."/>
            <person name="Guy L."/>
            <person name="Ettema T.J."/>
        </authorList>
    </citation>
    <scope>NUCLEOTIDE SEQUENCE</scope>
</reference>
<gene>
    <name evidence="3" type="ORF">LCGC14_2935360</name>
</gene>
<dbReference type="EMBL" id="LAZR01058713">
    <property type="protein sequence ID" value="KKK69307.1"/>
    <property type="molecule type" value="Genomic_DNA"/>
</dbReference>
<comment type="caution">
    <text evidence="3">The sequence shown here is derived from an EMBL/GenBank/DDBJ whole genome shotgun (WGS) entry which is preliminary data.</text>
</comment>
<feature type="domain" description="Tyr recombinase" evidence="2">
    <location>
        <begin position="6"/>
        <end position="41"/>
    </location>
</feature>
<protein>
    <recommendedName>
        <fullName evidence="2">Tyr recombinase domain-containing protein</fullName>
    </recommendedName>
</protein>
<dbReference type="InterPro" id="IPR011010">
    <property type="entry name" value="DNA_brk_join_enz"/>
</dbReference>
<dbReference type="Gene3D" id="1.10.443.10">
    <property type="entry name" value="Intergrase catalytic core"/>
    <property type="match status" value="1"/>
</dbReference>
<dbReference type="GO" id="GO:0003677">
    <property type="term" value="F:DNA binding"/>
    <property type="evidence" value="ECO:0007669"/>
    <property type="project" value="InterPro"/>
</dbReference>
<evidence type="ECO:0000256" key="1">
    <source>
        <dbReference type="ARBA" id="ARBA00023172"/>
    </source>
</evidence>
<dbReference type="SUPFAM" id="SSF56349">
    <property type="entry name" value="DNA breaking-rejoining enzymes"/>
    <property type="match status" value="1"/>
</dbReference>
<accession>A0A0F8XJJ5</accession>
<dbReference type="GO" id="GO:0006310">
    <property type="term" value="P:DNA recombination"/>
    <property type="evidence" value="ECO:0007669"/>
    <property type="project" value="UniProtKB-KW"/>
</dbReference>
<feature type="non-terminal residue" evidence="3">
    <location>
        <position position="46"/>
    </location>
</feature>
<organism evidence="3">
    <name type="scientific">marine sediment metagenome</name>
    <dbReference type="NCBI Taxonomy" id="412755"/>
    <lineage>
        <taxon>unclassified sequences</taxon>
        <taxon>metagenomes</taxon>
        <taxon>ecological metagenomes</taxon>
    </lineage>
</organism>
<evidence type="ECO:0000313" key="3">
    <source>
        <dbReference type="EMBL" id="KKK69307.1"/>
    </source>
</evidence>
<name>A0A0F8XJJ5_9ZZZZ</name>
<dbReference type="GO" id="GO:0015074">
    <property type="term" value="P:DNA integration"/>
    <property type="evidence" value="ECO:0007669"/>
    <property type="project" value="InterPro"/>
</dbReference>